<feature type="transmembrane region" description="Helical" evidence="10">
    <location>
        <begin position="169"/>
        <end position="191"/>
    </location>
</feature>
<dbReference type="eggNOG" id="COG1055">
    <property type="taxonomic scope" value="Bacteria"/>
</dbReference>
<evidence type="ECO:0000313" key="13">
    <source>
        <dbReference type="Proteomes" id="UP000010847"/>
    </source>
</evidence>
<evidence type="ECO:0000259" key="11">
    <source>
        <dbReference type="Pfam" id="PF03600"/>
    </source>
</evidence>
<name>W0ECQ5_9FIRM</name>
<dbReference type="GO" id="GO:0046685">
    <property type="term" value="P:response to arsenic-containing substance"/>
    <property type="evidence" value="ECO:0007669"/>
    <property type="project" value="UniProtKB-KW"/>
</dbReference>
<keyword evidence="5" id="KW-1003">Cell membrane</keyword>
<comment type="subcellular location">
    <subcellularLocation>
        <location evidence="1">Cell membrane</location>
        <topology evidence="1">Multi-pass membrane protein</topology>
    </subcellularLocation>
</comment>
<evidence type="ECO:0000256" key="2">
    <source>
        <dbReference type="ARBA" id="ARBA00006433"/>
    </source>
</evidence>
<evidence type="ECO:0000256" key="5">
    <source>
        <dbReference type="ARBA" id="ARBA00022475"/>
    </source>
</evidence>
<evidence type="ECO:0000256" key="4">
    <source>
        <dbReference type="ARBA" id="ARBA00022448"/>
    </source>
</evidence>
<evidence type="ECO:0000313" key="12">
    <source>
        <dbReference type="EMBL" id="AHF06984.1"/>
    </source>
</evidence>
<protein>
    <submittedName>
        <fullName evidence="12">Citrate transporter</fullName>
    </submittedName>
</protein>
<evidence type="ECO:0000256" key="8">
    <source>
        <dbReference type="ARBA" id="ARBA00022989"/>
    </source>
</evidence>
<dbReference type="PANTHER" id="PTHR43302:SF5">
    <property type="entry name" value="TRANSPORTER ARSB-RELATED"/>
    <property type="match status" value="1"/>
</dbReference>
<feature type="transmembrane region" description="Helical" evidence="10">
    <location>
        <begin position="134"/>
        <end position="154"/>
    </location>
</feature>
<evidence type="ECO:0000256" key="7">
    <source>
        <dbReference type="ARBA" id="ARBA00022849"/>
    </source>
</evidence>
<dbReference type="EMBL" id="CP007032">
    <property type="protein sequence ID" value="AHF06984.1"/>
    <property type="molecule type" value="Genomic_DNA"/>
</dbReference>
<dbReference type="InterPro" id="IPR000802">
    <property type="entry name" value="Arsenical_pump_ArsB"/>
</dbReference>
<dbReference type="Proteomes" id="UP000010847">
    <property type="component" value="Chromosome"/>
</dbReference>
<evidence type="ECO:0000256" key="9">
    <source>
        <dbReference type="ARBA" id="ARBA00023136"/>
    </source>
</evidence>
<keyword evidence="8 10" id="KW-1133">Transmembrane helix</keyword>
<keyword evidence="4" id="KW-0813">Transport</keyword>
<dbReference type="GO" id="GO:0015105">
    <property type="term" value="F:arsenite transmembrane transporter activity"/>
    <property type="evidence" value="ECO:0007669"/>
    <property type="project" value="InterPro"/>
</dbReference>
<comment type="similarity">
    <text evidence="3">Belongs to the CitM (TC 2.A.11) transporter family.</text>
</comment>
<evidence type="ECO:0000256" key="1">
    <source>
        <dbReference type="ARBA" id="ARBA00004651"/>
    </source>
</evidence>
<feature type="transmembrane region" description="Helical" evidence="10">
    <location>
        <begin position="337"/>
        <end position="358"/>
    </location>
</feature>
<keyword evidence="13" id="KW-1185">Reference proteome</keyword>
<feature type="domain" description="Citrate transporter-like" evidence="11">
    <location>
        <begin position="11"/>
        <end position="329"/>
    </location>
</feature>
<feature type="transmembrane region" description="Helical" evidence="10">
    <location>
        <begin position="266"/>
        <end position="284"/>
    </location>
</feature>
<dbReference type="KEGG" id="dmt:DESME_07790"/>
<keyword evidence="9 10" id="KW-0472">Membrane</keyword>
<dbReference type="OrthoDB" id="9765532at2"/>
<dbReference type="AlphaFoldDB" id="W0ECQ5"/>
<keyword evidence="6 10" id="KW-0812">Transmembrane</keyword>
<feature type="transmembrane region" description="Helical" evidence="10">
    <location>
        <begin position="218"/>
        <end position="235"/>
    </location>
</feature>
<dbReference type="InterPro" id="IPR004680">
    <property type="entry name" value="Cit_transptr-like_dom"/>
</dbReference>
<sequence length="403" mass="43841">MIISATLLSIVLVIFTLGKSPIFRVDRAGAAIIGATLTIATGVLSFDEAISAVDYRTIILLFSMMLISSYMNAIGLFDFLGHYIMKRLRTPKGLLIVVIIMAGLLSALLINDIVCLFFTPVVITVTRRAKLSSIPYLIAVALASNIGSAATLIGNPQNILIGSLSHLSFSWYLLLALPISLIGLFLTYIVLAKIYTKELSQTLVLPSESVRVKPIPRFLLLKGIVTLLGVILSFLFGLDPALVASLGAAILLITRRLKPNKVYAGIDYNLLVIFIGLFVVVGGVEKSGLLNMLLGTMKEVSLPVFMILTVILSNIVSNVPAVMLLKFMIPPEQNSIWWANIAIFSTLAGNLTITGSIANLIVVELAKKNGIHIRFFDYLRIGFPITIILVLIGMLYFKMLFGI</sequence>
<feature type="transmembrane region" description="Helical" evidence="10">
    <location>
        <begin position="58"/>
        <end position="81"/>
    </location>
</feature>
<keyword evidence="7" id="KW-0059">Arsenical resistance</keyword>
<dbReference type="STRING" id="871968.DESME_07790"/>
<dbReference type="GO" id="GO:0005886">
    <property type="term" value="C:plasma membrane"/>
    <property type="evidence" value="ECO:0007669"/>
    <property type="project" value="UniProtKB-SubCell"/>
</dbReference>
<dbReference type="Pfam" id="PF03600">
    <property type="entry name" value="CitMHS"/>
    <property type="match status" value="1"/>
</dbReference>
<dbReference type="HOGENOM" id="CLU_011920_3_0_9"/>
<gene>
    <name evidence="12" type="ORF">DESME_07790</name>
</gene>
<evidence type="ECO:0000256" key="10">
    <source>
        <dbReference type="SAM" id="Phobius"/>
    </source>
</evidence>
<dbReference type="PANTHER" id="PTHR43302">
    <property type="entry name" value="TRANSPORTER ARSB-RELATED"/>
    <property type="match status" value="1"/>
</dbReference>
<evidence type="ECO:0000256" key="6">
    <source>
        <dbReference type="ARBA" id="ARBA00022692"/>
    </source>
</evidence>
<accession>W0ECQ5</accession>
<reference evidence="12 13" key="1">
    <citation type="submission" date="2013-12" db="EMBL/GenBank/DDBJ databases">
        <authorList>
            <consortium name="DOE Joint Genome Institute"/>
            <person name="Smidt H."/>
            <person name="Huntemann M."/>
            <person name="Han J."/>
            <person name="Chen A."/>
            <person name="Kyrpides N."/>
            <person name="Mavromatis K."/>
            <person name="Markowitz V."/>
            <person name="Palaniappan K."/>
            <person name="Ivanova N."/>
            <person name="Schaumberg A."/>
            <person name="Pati A."/>
            <person name="Liolios K."/>
            <person name="Nordberg H.P."/>
            <person name="Cantor M.N."/>
            <person name="Hua S.X."/>
            <person name="Woyke T."/>
        </authorList>
    </citation>
    <scope>NUCLEOTIDE SEQUENCE [LARGE SCALE GENOMIC DNA]</scope>
    <source>
        <strain evidence="13">DSM 15288</strain>
    </source>
</reference>
<feature type="transmembrane region" description="Helical" evidence="10">
    <location>
        <begin position="304"/>
        <end position="325"/>
    </location>
</feature>
<dbReference type="PRINTS" id="PR00758">
    <property type="entry name" value="ARSENICPUMP"/>
</dbReference>
<feature type="transmembrane region" description="Helical" evidence="10">
    <location>
        <begin position="93"/>
        <end position="122"/>
    </location>
</feature>
<proteinExistence type="inferred from homology"/>
<organism evidence="12 13">
    <name type="scientific">Desulfitobacterium metallireducens DSM 15288</name>
    <dbReference type="NCBI Taxonomy" id="871968"/>
    <lineage>
        <taxon>Bacteria</taxon>
        <taxon>Bacillati</taxon>
        <taxon>Bacillota</taxon>
        <taxon>Clostridia</taxon>
        <taxon>Eubacteriales</taxon>
        <taxon>Desulfitobacteriaceae</taxon>
        <taxon>Desulfitobacterium</taxon>
    </lineage>
</organism>
<evidence type="ECO:0000256" key="3">
    <source>
        <dbReference type="ARBA" id="ARBA00009843"/>
    </source>
</evidence>
<feature type="transmembrane region" description="Helical" evidence="10">
    <location>
        <begin position="28"/>
        <end position="46"/>
    </location>
</feature>
<comment type="similarity">
    <text evidence="2">Belongs to the ArsB family.</text>
</comment>
<feature type="transmembrane region" description="Helical" evidence="10">
    <location>
        <begin position="378"/>
        <end position="397"/>
    </location>
</feature>